<dbReference type="Proteomes" id="UP000886390">
    <property type="component" value="Unassembled WGS sequence"/>
</dbReference>
<evidence type="ECO:0000259" key="1">
    <source>
        <dbReference type="Pfam" id="PF03734"/>
    </source>
</evidence>
<feature type="domain" description="L,D-TPase catalytic" evidence="1">
    <location>
        <begin position="3"/>
        <end position="176"/>
    </location>
</feature>
<dbReference type="GO" id="GO:0016740">
    <property type="term" value="F:transferase activity"/>
    <property type="evidence" value="ECO:0007669"/>
    <property type="project" value="InterPro"/>
</dbReference>
<evidence type="ECO:0000313" key="2">
    <source>
        <dbReference type="EMBL" id="HFB53216.1"/>
    </source>
</evidence>
<dbReference type="PANTHER" id="PTHR38589">
    <property type="entry name" value="BLR0621 PROTEIN"/>
    <property type="match status" value="1"/>
</dbReference>
<dbReference type="InterPro" id="IPR005490">
    <property type="entry name" value="LD_TPept_cat_dom"/>
</dbReference>
<reference evidence="2" key="1">
    <citation type="journal article" date="2020" name="mSystems">
        <title>Genome- and Community-Level Interaction Insights into Carbon Utilization and Element Cycling Functions of Hydrothermarchaeota in Hydrothermal Sediment.</title>
        <authorList>
            <person name="Zhou Z."/>
            <person name="Liu Y."/>
            <person name="Xu W."/>
            <person name="Pan J."/>
            <person name="Luo Z.H."/>
            <person name="Li M."/>
        </authorList>
    </citation>
    <scope>NUCLEOTIDE SEQUENCE [LARGE SCALE GENOMIC DNA]</scope>
    <source>
        <strain evidence="2">HyVt-507</strain>
    </source>
</reference>
<dbReference type="Pfam" id="PF03734">
    <property type="entry name" value="YkuD"/>
    <property type="match status" value="1"/>
</dbReference>
<name>A0A7C3G9L5_9BACT</name>
<accession>A0A7C3G9L5</accession>
<gene>
    <name evidence="2" type="ORF">ENJ67_00655</name>
</gene>
<protein>
    <recommendedName>
        <fullName evidence="1">L,D-TPase catalytic domain-containing protein</fullName>
    </recommendedName>
</protein>
<comment type="caution">
    <text evidence="2">The sequence shown here is derived from an EMBL/GenBank/DDBJ whole genome shotgun (WGS) entry which is preliminary data.</text>
</comment>
<dbReference type="AlphaFoldDB" id="A0A7C3G9L5"/>
<dbReference type="EMBL" id="DRNH01000037">
    <property type="protein sequence ID" value="HFB53216.1"/>
    <property type="molecule type" value="Genomic_DNA"/>
</dbReference>
<feature type="non-terminal residue" evidence="2">
    <location>
        <position position="1"/>
    </location>
</feature>
<dbReference type="PANTHER" id="PTHR38589:SF1">
    <property type="entry name" value="BLR0621 PROTEIN"/>
    <property type="match status" value="1"/>
</dbReference>
<organism evidence="2">
    <name type="scientific">Sulfurimonas autotrophica</name>
    <dbReference type="NCBI Taxonomy" id="202747"/>
    <lineage>
        <taxon>Bacteria</taxon>
        <taxon>Pseudomonadati</taxon>
        <taxon>Campylobacterota</taxon>
        <taxon>Epsilonproteobacteria</taxon>
        <taxon>Campylobacterales</taxon>
        <taxon>Sulfurimonadaceae</taxon>
        <taxon>Sulfurimonas</taxon>
    </lineage>
</organism>
<proteinExistence type="predicted"/>
<sequence>FNTSHAKLECYEGSKLICKDIDVNLGKNGLGWGIGIKKIPHAANEPRKYEGDKKAPAGVFQLTDTFGYAHKTNTKLPYLYASKETICVDDSNSPFYNQIIQAQGNEKSFEHMRRKDDQYKIGIVVAHNPDAKPQRGSCIFIHIQKAPNSPTVGCTSMKERDLLKIIKWLDKAKNPILIQIPKQYVGEIKKEYPLLKDSKLLK</sequence>